<proteinExistence type="predicted"/>
<protein>
    <submittedName>
        <fullName evidence="1">Uncharacterized protein</fullName>
    </submittedName>
</protein>
<organism evidence="1">
    <name type="scientific">Planktothricoides sp. SpSt-374</name>
    <dbReference type="NCBI Taxonomy" id="2282167"/>
    <lineage>
        <taxon>Bacteria</taxon>
        <taxon>Bacillati</taxon>
        <taxon>Cyanobacteriota</taxon>
        <taxon>Cyanophyceae</taxon>
        <taxon>Oscillatoriophycideae</taxon>
        <taxon>Oscillatoriales</taxon>
        <taxon>Oscillatoriaceae</taxon>
        <taxon>Planktothricoides</taxon>
    </lineage>
</organism>
<accession>A0A7C3VI95</accession>
<dbReference type="EMBL" id="DSPX01000153">
    <property type="protein sequence ID" value="HGG01933.1"/>
    <property type="molecule type" value="Genomic_DNA"/>
</dbReference>
<comment type="caution">
    <text evidence="1">The sequence shown here is derived from an EMBL/GenBank/DDBJ whole genome shotgun (WGS) entry which is preliminary data.</text>
</comment>
<reference evidence="1" key="1">
    <citation type="journal article" date="2020" name="mSystems">
        <title>Genome- and Community-Level Interaction Insights into Carbon Utilization and Element Cycling Functions of Hydrothermarchaeota in Hydrothermal Sediment.</title>
        <authorList>
            <person name="Zhou Z."/>
            <person name="Liu Y."/>
            <person name="Xu W."/>
            <person name="Pan J."/>
            <person name="Luo Z.H."/>
            <person name="Li M."/>
        </authorList>
    </citation>
    <scope>NUCLEOTIDE SEQUENCE [LARGE SCALE GENOMIC DNA]</scope>
    <source>
        <strain evidence="1">SpSt-374</strain>
    </source>
</reference>
<evidence type="ECO:0000313" key="1">
    <source>
        <dbReference type="EMBL" id="HGG01933.1"/>
    </source>
</evidence>
<sequence>MSLVPWQRTKDKGQRLYSIGLGDGGLSGASGSGSGLMLGASGSGSGLAFGASGSGSGLLTGRGGCGGLTTGGGSIRLFQLVI</sequence>
<gene>
    <name evidence="1" type="ORF">ENR15_15130</name>
</gene>
<name>A0A7C3VI95_9CYAN</name>
<dbReference type="AlphaFoldDB" id="A0A7C3VI95"/>